<accession>A0A2S4PPZ9</accession>
<feature type="transmembrane region" description="Helical" evidence="12">
    <location>
        <begin position="355"/>
        <end position="377"/>
    </location>
</feature>
<dbReference type="PANTHER" id="PTHR16130">
    <property type="entry name" value="LYSOSOMAL COBALAMIN TRANSPORTER-RELATED"/>
    <property type="match status" value="1"/>
</dbReference>
<keyword evidence="8 12" id="KW-0472">Membrane</keyword>
<comment type="subcellular location">
    <subcellularLocation>
        <location evidence="1">Lysosome membrane</location>
        <topology evidence="1">Multi-pass membrane protein</topology>
    </subcellularLocation>
</comment>
<comment type="function">
    <text evidence="11">Probable lysosomal cobalamin transporter. Required to export cobalamin from lysosomes allowing its conversion to cofactors.</text>
</comment>
<evidence type="ECO:0000256" key="2">
    <source>
        <dbReference type="ARBA" id="ARBA00009901"/>
    </source>
</evidence>
<dbReference type="EMBL" id="PEDP01001174">
    <property type="protein sequence ID" value="POS84106.1"/>
    <property type="molecule type" value="Genomic_DNA"/>
</dbReference>
<evidence type="ECO:0000256" key="9">
    <source>
        <dbReference type="ARBA" id="ARBA00023228"/>
    </source>
</evidence>
<keyword evidence="14" id="KW-1185">Reference proteome</keyword>
<evidence type="ECO:0000256" key="6">
    <source>
        <dbReference type="ARBA" id="ARBA00022692"/>
    </source>
</evidence>
<dbReference type="AlphaFoldDB" id="A0A2S4PPZ9"/>
<comment type="caution">
    <text evidence="13">The sequence shown here is derived from an EMBL/GenBank/DDBJ whole genome shotgun (WGS) entry which is preliminary data.</text>
</comment>
<comment type="similarity">
    <text evidence="2">Belongs to the LIMR family. LMBRD1 subfamily.</text>
</comment>
<dbReference type="Proteomes" id="UP000237438">
    <property type="component" value="Unassembled WGS sequence"/>
</dbReference>
<evidence type="ECO:0000313" key="13">
    <source>
        <dbReference type="EMBL" id="POS84106.1"/>
    </source>
</evidence>
<evidence type="ECO:0000313" key="14">
    <source>
        <dbReference type="Proteomes" id="UP000237438"/>
    </source>
</evidence>
<gene>
    <name evidence="13" type="ORF">EPUL_003311</name>
</gene>
<dbReference type="PANTHER" id="PTHR16130:SF2">
    <property type="entry name" value="LYSOSOMAL COBALAMIN TRANSPORT ESCORT PROTEIN LMBD1"/>
    <property type="match status" value="1"/>
</dbReference>
<evidence type="ECO:0000256" key="4">
    <source>
        <dbReference type="ARBA" id="ARBA00022448"/>
    </source>
</evidence>
<feature type="transmembrane region" description="Helical" evidence="12">
    <location>
        <begin position="39"/>
        <end position="59"/>
    </location>
</feature>
<keyword evidence="10" id="KW-0170">Cobalt</keyword>
<feature type="transmembrane region" description="Helical" evidence="12">
    <location>
        <begin position="172"/>
        <end position="198"/>
    </location>
</feature>
<organism evidence="13 14">
    <name type="scientific">Erysiphe pulchra</name>
    <dbReference type="NCBI Taxonomy" id="225359"/>
    <lineage>
        <taxon>Eukaryota</taxon>
        <taxon>Fungi</taxon>
        <taxon>Dikarya</taxon>
        <taxon>Ascomycota</taxon>
        <taxon>Pezizomycotina</taxon>
        <taxon>Leotiomycetes</taxon>
        <taxon>Erysiphales</taxon>
        <taxon>Erysiphaceae</taxon>
        <taxon>Erysiphe</taxon>
    </lineage>
</organism>
<dbReference type="InterPro" id="IPR050854">
    <property type="entry name" value="LMBD1_LysCbl_Transport"/>
</dbReference>
<protein>
    <recommendedName>
        <fullName evidence="3">Probable lysosomal cobalamin transporter</fullName>
    </recommendedName>
</protein>
<sequence length="538" mass="61324">MQLAQITLYLLAYGVTIGLVALAAIIFSYSYQSNRDRSALVSIITIISLTSLLATLLLLPVDVALVSSTNSSRLGVKKEWATPEKVQEIVTTLRLFYITLYSVDAVLCLVIIPFTYFFYEEYDDVEAEEGYQTLAHRIFGALKYTLMFTILLLFFFLRRFSDSEKDNGEHAITFSLGLLISIGTILYTLFTATGMAVLPLSLIKSQPTIDASNLHINTTSFLNENRERQRQLQYRTIRNNYAEDYRERERLVNEERTLIRRKNHASKLQEFENKPIAKILKKLENSLKPIKLIGGILLLCFSIIIWISILVTGVDKAKNSLCKQECGYILNNINIFQPLNYVFVESSKFFPLDNIVMVVLTLFFLSSSVAGIVKIGIRFFWIKLLEIRKGRTLPQAMLIITVMLALIILALNYSVVMMVVPHYATFGTQTFCDAPENFSDGQPDCSMHPDLVKPCSELSPEHGHNNICTPSVISSALSRVIVNFKFYGTFLFWAQFSFLVIFLLVFVIQLFRRPKFDLRIIDELAEIEEEESLLASQR</sequence>
<dbReference type="Pfam" id="PF04791">
    <property type="entry name" value="LMBR1"/>
    <property type="match status" value="1"/>
</dbReference>
<evidence type="ECO:0000256" key="8">
    <source>
        <dbReference type="ARBA" id="ARBA00023136"/>
    </source>
</evidence>
<proteinExistence type="inferred from homology"/>
<dbReference type="GO" id="GO:0005774">
    <property type="term" value="C:vacuolar membrane"/>
    <property type="evidence" value="ECO:0007669"/>
    <property type="project" value="TreeGrafter"/>
</dbReference>
<keyword evidence="9" id="KW-0458">Lysosome</keyword>
<dbReference type="GO" id="GO:0072665">
    <property type="term" value="P:protein localization to vacuole"/>
    <property type="evidence" value="ECO:0007669"/>
    <property type="project" value="TreeGrafter"/>
</dbReference>
<evidence type="ECO:0000256" key="3">
    <source>
        <dbReference type="ARBA" id="ARBA00017088"/>
    </source>
</evidence>
<keyword evidence="4" id="KW-0813">Transport</keyword>
<dbReference type="InterPro" id="IPR006876">
    <property type="entry name" value="LMBR1-like_membr_prot"/>
</dbReference>
<evidence type="ECO:0000256" key="1">
    <source>
        <dbReference type="ARBA" id="ARBA00004155"/>
    </source>
</evidence>
<evidence type="ECO:0000256" key="5">
    <source>
        <dbReference type="ARBA" id="ARBA00022628"/>
    </source>
</evidence>
<feature type="transmembrane region" description="Helical" evidence="12">
    <location>
        <begin position="290"/>
        <end position="311"/>
    </location>
</feature>
<evidence type="ECO:0000256" key="7">
    <source>
        <dbReference type="ARBA" id="ARBA00022989"/>
    </source>
</evidence>
<dbReference type="GO" id="GO:0031419">
    <property type="term" value="F:cobalamin binding"/>
    <property type="evidence" value="ECO:0007669"/>
    <property type="project" value="UniProtKB-KW"/>
</dbReference>
<keyword evidence="6 12" id="KW-0812">Transmembrane</keyword>
<feature type="transmembrane region" description="Helical" evidence="12">
    <location>
        <begin position="490"/>
        <end position="511"/>
    </location>
</feature>
<feature type="transmembrane region" description="Helical" evidence="12">
    <location>
        <begin position="398"/>
        <end position="420"/>
    </location>
</feature>
<dbReference type="OrthoDB" id="73273at2759"/>
<keyword evidence="5" id="KW-0846">Cobalamin</keyword>
<feature type="transmembrane region" description="Helical" evidence="12">
    <location>
        <begin position="140"/>
        <end position="160"/>
    </location>
</feature>
<feature type="transmembrane region" description="Helical" evidence="12">
    <location>
        <begin position="6"/>
        <end position="27"/>
    </location>
</feature>
<evidence type="ECO:0000256" key="11">
    <source>
        <dbReference type="ARBA" id="ARBA00025515"/>
    </source>
</evidence>
<feature type="transmembrane region" description="Helical" evidence="12">
    <location>
        <begin position="95"/>
        <end position="119"/>
    </location>
</feature>
<name>A0A2S4PPZ9_9PEZI</name>
<keyword evidence="7 12" id="KW-1133">Transmembrane helix</keyword>
<dbReference type="STRING" id="225359.A0A2S4PPZ9"/>
<evidence type="ECO:0000256" key="12">
    <source>
        <dbReference type="SAM" id="Phobius"/>
    </source>
</evidence>
<reference evidence="13 14" key="1">
    <citation type="submission" date="2017-10" db="EMBL/GenBank/DDBJ databases">
        <title>Development of genomic resources for the powdery mildew, Erysiphe pulchra.</title>
        <authorList>
            <person name="Wadl P.A."/>
            <person name="Mack B.M."/>
            <person name="Moore G."/>
            <person name="Beltz S.B."/>
        </authorList>
    </citation>
    <scope>NUCLEOTIDE SEQUENCE [LARGE SCALE GENOMIC DNA]</scope>
    <source>
        <strain evidence="13">Cflorida</strain>
    </source>
</reference>
<evidence type="ECO:0000256" key="10">
    <source>
        <dbReference type="ARBA" id="ARBA00023285"/>
    </source>
</evidence>